<dbReference type="InterPro" id="IPR000990">
    <property type="entry name" value="Innexin"/>
</dbReference>
<dbReference type="RefSeq" id="XP_015519079.1">
    <property type="nucleotide sequence ID" value="XM_015663593.2"/>
</dbReference>
<sequence length="363" mass="42461">MYKLLGDLRGYLKWQDITTDSMIFRMHNIFTTVLLLTFSLIITATQYVGNPIACIVESGLRKNAINTFCWITSTFTMPDAFNRQVGKEVAHPGIGNDFNDESARKYYTYYQWVCFVLFFQAIMCYVPQWLWNTWENGLMRSIVMGMNHQLCDEKEKLKKKSVMMNYIMKHRTTHISYVYRYYACEAICLLNILLQLYCMNRFFDGEFMGYGLRVLQYADKPQEERVDPMVYIFPRVTKCIFHKIGPSGSVQKHDSLCILPLNIVNEKTYIFIWFWYLILTVLLVGLLAYRAAIIFAPAIRPRLMHLAARGTSKETCRSVSRKTDLGDWWLLYCLGTNLDSIMYREILQELAKKLGDQNSQVVA</sequence>
<evidence type="ECO:0000256" key="9">
    <source>
        <dbReference type="ARBA" id="ARBA00023065"/>
    </source>
</evidence>
<dbReference type="PANTHER" id="PTHR11893">
    <property type="entry name" value="INNEXIN"/>
    <property type="match status" value="1"/>
</dbReference>
<dbReference type="PROSITE" id="PS51013">
    <property type="entry name" value="PANNEXIN"/>
    <property type="match status" value="1"/>
</dbReference>
<gene>
    <name evidence="14" type="primary">LOC107223786</name>
    <name evidence="12" type="synonym">inx</name>
</gene>
<evidence type="ECO:0000256" key="6">
    <source>
        <dbReference type="ARBA" id="ARBA00022868"/>
    </source>
</evidence>
<dbReference type="GO" id="GO:0005921">
    <property type="term" value="C:gap junction"/>
    <property type="evidence" value="ECO:0007669"/>
    <property type="project" value="UniProtKB-SubCell"/>
</dbReference>
<protein>
    <recommendedName>
        <fullName evidence="12">Innexin</fullName>
    </recommendedName>
</protein>
<dbReference type="InParanoid" id="A0A6J0BXT1"/>
<dbReference type="GO" id="GO:0034220">
    <property type="term" value="P:monoatomic ion transmembrane transport"/>
    <property type="evidence" value="ECO:0007669"/>
    <property type="project" value="UniProtKB-KW"/>
</dbReference>
<dbReference type="OrthoDB" id="5867527at2759"/>
<dbReference type="Proteomes" id="UP000829291">
    <property type="component" value="Chromosome 3"/>
</dbReference>
<dbReference type="FunCoup" id="A0A6J0BXT1">
    <property type="interactions" value="22"/>
</dbReference>
<evidence type="ECO:0000313" key="14">
    <source>
        <dbReference type="RefSeq" id="XP_015519079.1"/>
    </source>
</evidence>
<keyword evidence="9 12" id="KW-0406">Ion transport</keyword>
<keyword evidence="10 12" id="KW-0472">Membrane</keyword>
<evidence type="ECO:0000256" key="7">
    <source>
        <dbReference type="ARBA" id="ARBA00022949"/>
    </source>
</evidence>
<comment type="similarity">
    <text evidence="12">Belongs to the pannexin family.</text>
</comment>
<feature type="transmembrane region" description="Helical" evidence="12">
    <location>
        <begin position="109"/>
        <end position="131"/>
    </location>
</feature>
<dbReference type="GeneID" id="107223786"/>
<organism evidence="14">
    <name type="scientific">Neodiprion lecontei</name>
    <name type="common">Redheaded pine sawfly</name>
    <dbReference type="NCBI Taxonomy" id="441921"/>
    <lineage>
        <taxon>Eukaryota</taxon>
        <taxon>Metazoa</taxon>
        <taxon>Ecdysozoa</taxon>
        <taxon>Arthropoda</taxon>
        <taxon>Hexapoda</taxon>
        <taxon>Insecta</taxon>
        <taxon>Pterygota</taxon>
        <taxon>Neoptera</taxon>
        <taxon>Endopterygota</taxon>
        <taxon>Hymenoptera</taxon>
        <taxon>Tenthredinoidea</taxon>
        <taxon>Diprionidae</taxon>
        <taxon>Diprioninae</taxon>
        <taxon>Neodiprion</taxon>
    </lineage>
</organism>
<dbReference type="GO" id="GO:0005886">
    <property type="term" value="C:plasma membrane"/>
    <property type="evidence" value="ECO:0007669"/>
    <property type="project" value="UniProtKB-SubCell"/>
</dbReference>
<evidence type="ECO:0000256" key="8">
    <source>
        <dbReference type="ARBA" id="ARBA00022989"/>
    </source>
</evidence>
<dbReference type="AlphaFoldDB" id="A0A6J0BXT1"/>
<proteinExistence type="inferred from homology"/>
<name>A0A6J0BXT1_NEOLC</name>
<comment type="function">
    <text evidence="12">Structural component of the gap junctions.</text>
</comment>
<dbReference type="GO" id="GO:0005243">
    <property type="term" value="F:gap junction channel activity"/>
    <property type="evidence" value="ECO:0007669"/>
    <property type="project" value="TreeGrafter"/>
</dbReference>
<feature type="transmembrane region" description="Helical" evidence="12">
    <location>
        <begin position="270"/>
        <end position="296"/>
    </location>
</feature>
<dbReference type="KEGG" id="nlo:107223786"/>
<feature type="transmembrane region" description="Helical" evidence="12">
    <location>
        <begin position="29"/>
        <end position="48"/>
    </location>
</feature>
<keyword evidence="5 12" id="KW-0812">Transmembrane</keyword>
<keyword evidence="7" id="KW-0965">Cell junction</keyword>
<keyword evidence="13" id="KW-1185">Reference proteome</keyword>
<feature type="transmembrane region" description="Helical" evidence="12">
    <location>
        <begin position="178"/>
        <end position="197"/>
    </location>
</feature>
<evidence type="ECO:0000256" key="2">
    <source>
        <dbReference type="ARBA" id="ARBA00004651"/>
    </source>
</evidence>
<evidence type="ECO:0000256" key="4">
    <source>
        <dbReference type="ARBA" id="ARBA00022475"/>
    </source>
</evidence>
<evidence type="ECO:0000256" key="3">
    <source>
        <dbReference type="ARBA" id="ARBA00022448"/>
    </source>
</evidence>
<comment type="subcellular location">
    <subcellularLocation>
        <location evidence="1">Cell junction</location>
        <location evidence="1">Gap junction</location>
    </subcellularLocation>
    <subcellularLocation>
        <location evidence="2 12">Cell membrane</location>
        <topology evidence="2 12">Multi-pass membrane protein</topology>
    </subcellularLocation>
</comment>
<dbReference type="CTD" id="45382"/>
<reference evidence="14" key="1">
    <citation type="submission" date="2025-08" db="UniProtKB">
        <authorList>
            <consortium name="RefSeq"/>
        </authorList>
    </citation>
    <scope>IDENTIFICATION</scope>
    <source>
        <tissue evidence="14">Thorax and Abdomen</tissue>
    </source>
</reference>
<keyword evidence="3 12" id="KW-0813">Transport</keyword>
<evidence type="ECO:0000313" key="13">
    <source>
        <dbReference type="Proteomes" id="UP000829291"/>
    </source>
</evidence>
<evidence type="ECO:0000256" key="1">
    <source>
        <dbReference type="ARBA" id="ARBA00004610"/>
    </source>
</evidence>
<accession>A0A6J0BXT1</accession>
<evidence type="ECO:0000256" key="5">
    <source>
        <dbReference type="ARBA" id="ARBA00022692"/>
    </source>
</evidence>
<keyword evidence="4" id="KW-1003">Cell membrane</keyword>
<keyword evidence="11 12" id="KW-0407">Ion channel</keyword>
<evidence type="ECO:0000256" key="10">
    <source>
        <dbReference type="ARBA" id="ARBA00023136"/>
    </source>
</evidence>
<keyword evidence="6" id="KW-0303">Gap junction</keyword>
<dbReference type="Pfam" id="PF00876">
    <property type="entry name" value="Innexin"/>
    <property type="match status" value="1"/>
</dbReference>
<dbReference type="PRINTS" id="PR01262">
    <property type="entry name" value="INNEXIN"/>
</dbReference>
<dbReference type="PANTHER" id="PTHR11893:SF39">
    <property type="entry name" value="INNEXIN INX1"/>
    <property type="match status" value="1"/>
</dbReference>
<keyword evidence="8 12" id="KW-1133">Transmembrane helix</keyword>
<evidence type="ECO:0000256" key="12">
    <source>
        <dbReference type="RuleBase" id="RU010713"/>
    </source>
</evidence>
<evidence type="ECO:0000256" key="11">
    <source>
        <dbReference type="ARBA" id="ARBA00023303"/>
    </source>
</evidence>